<feature type="transmembrane region" description="Helical" evidence="1">
    <location>
        <begin position="97"/>
        <end position="115"/>
    </location>
</feature>
<proteinExistence type="predicted"/>
<feature type="non-terminal residue" evidence="2">
    <location>
        <position position="1"/>
    </location>
</feature>
<keyword evidence="1" id="KW-0812">Transmembrane</keyword>
<keyword evidence="1" id="KW-1133">Transmembrane helix</keyword>
<dbReference type="EMBL" id="ASPP01013456">
    <property type="protein sequence ID" value="ETO19638.1"/>
    <property type="molecule type" value="Genomic_DNA"/>
</dbReference>
<protein>
    <submittedName>
        <fullName evidence="2">Uncharacterized protein</fullName>
    </submittedName>
</protein>
<name>X6N147_RETFI</name>
<accession>X6N147</accession>
<evidence type="ECO:0000313" key="2">
    <source>
        <dbReference type="EMBL" id="ETO19638.1"/>
    </source>
</evidence>
<sequence>LNNCSQCSEEVRWYLKKLIMIWLVMCTIAVLRKAIYSRRGLHNKKVKASLEPTPNHSLILPNVNKHNIAQSRKKSHPEPKEDNWPNEKEMKFAKIECFHLLVGLVFIVCIVLGVTELTHTFHALTHVMQEEFFPSDHRGMFVSFSFNF</sequence>
<evidence type="ECO:0000313" key="3">
    <source>
        <dbReference type="Proteomes" id="UP000023152"/>
    </source>
</evidence>
<comment type="caution">
    <text evidence="2">The sequence shown here is derived from an EMBL/GenBank/DDBJ whole genome shotgun (WGS) entry which is preliminary data.</text>
</comment>
<organism evidence="2 3">
    <name type="scientific">Reticulomyxa filosa</name>
    <dbReference type="NCBI Taxonomy" id="46433"/>
    <lineage>
        <taxon>Eukaryota</taxon>
        <taxon>Sar</taxon>
        <taxon>Rhizaria</taxon>
        <taxon>Retaria</taxon>
        <taxon>Foraminifera</taxon>
        <taxon>Monothalamids</taxon>
        <taxon>Reticulomyxidae</taxon>
        <taxon>Reticulomyxa</taxon>
    </lineage>
</organism>
<gene>
    <name evidence="2" type="ORF">RFI_17592</name>
</gene>
<dbReference type="Proteomes" id="UP000023152">
    <property type="component" value="Unassembled WGS sequence"/>
</dbReference>
<dbReference type="AlphaFoldDB" id="X6N147"/>
<feature type="transmembrane region" description="Helical" evidence="1">
    <location>
        <begin position="18"/>
        <end position="35"/>
    </location>
</feature>
<keyword evidence="3" id="KW-1185">Reference proteome</keyword>
<evidence type="ECO:0000256" key="1">
    <source>
        <dbReference type="SAM" id="Phobius"/>
    </source>
</evidence>
<reference evidence="2 3" key="1">
    <citation type="journal article" date="2013" name="Curr. Biol.">
        <title>The Genome of the Foraminiferan Reticulomyxa filosa.</title>
        <authorList>
            <person name="Glockner G."/>
            <person name="Hulsmann N."/>
            <person name="Schleicher M."/>
            <person name="Noegel A.A."/>
            <person name="Eichinger L."/>
            <person name="Gallinger C."/>
            <person name="Pawlowski J."/>
            <person name="Sierra R."/>
            <person name="Euteneuer U."/>
            <person name="Pillet L."/>
            <person name="Moustafa A."/>
            <person name="Platzer M."/>
            <person name="Groth M."/>
            <person name="Szafranski K."/>
            <person name="Schliwa M."/>
        </authorList>
    </citation>
    <scope>NUCLEOTIDE SEQUENCE [LARGE SCALE GENOMIC DNA]</scope>
</reference>
<keyword evidence="1" id="KW-0472">Membrane</keyword>